<evidence type="ECO:0000256" key="9">
    <source>
        <dbReference type="ARBA" id="ARBA00023211"/>
    </source>
</evidence>
<evidence type="ECO:0000313" key="14">
    <source>
        <dbReference type="EMBL" id="MQY49748.1"/>
    </source>
</evidence>
<dbReference type="GO" id="GO:0016829">
    <property type="term" value="F:lyase activity"/>
    <property type="evidence" value="ECO:0007669"/>
    <property type="project" value="UniProtKB-KW"/>
</dbReference>
<sequence length="441" mass="49169">MLKWMEGRMDIYQQIWDADQAANGIQPILADWQGDAARGYVKVATTAMEDEDVRILTDLVIPDKKKLTYDRVLKLFDNYALAEQDQEVETPEERQEIHDLLEAVVDTPPMLVAREYVANASGTVISRDRWYGVLLEHWFRSFSQGGDPALTGFEHVFVGEQEGAKIQGYHFWYKYYLDDGMATLFDRDSFPGFDDDRIAYVRGRYSDGQERFPETVTISYKWFAPDYSRLGPGVEPEDVLRPLTKPTGGFFVGCSVEGLMALGSVRAHLGARAPKEAVINGARYDMKVFRSANNQHIRTFYPVYLGPAAGAVQPQPGQPSTPVQPSQPPHPAGPSTVRILAALVNPLGEDQDKETVTLINTGSETQSLEAWKLVDANRNSFGLEDVTLAPGMAITIRLPRNSVQLSNKGGEIRLVNRDGHTAHVVTYSKAQAQDQGRTIVF</sequence>
<dbReference type="GO" id="GO:0046872">
    <property type="term" value="F:metal ion binding"/>
    <property type="evidence" value="ECO:0007669"/>
    <property type="project" value="UniProtKB-KW"/>
</dbReference>
<dbReference type="InterPro" id="IPR036415">
    <property type="entry name" value="Lamin_tail_dom_sf"/>
</dbReference>
<keyword evidence="8" id="KW-0694">RNA-binding</keyword>
<comment type="caution">
    <text evidence="14">The sequence shown here is derived from an EMBL/GenBank/DDBJ whole genome shotgun (WGS) entry which is preliminary data.</text>
</comment>
<proteinExistence type="inferred from homology"/>
<dbReference type="GO" id="GO:0004521">
    <property type="term" value="F:RNA endonuclease activity"/>
    <property type="evidence" value="ECO:0007669"/>
    <property type="project" value="InterPro"/>
</dbReference>
<dbReference type="InterPro" id="IPR018998">
    <property type="entry name" value="EndoU_C"/>
</dbReference>
<keyword evidence="6" id="KW-0255">Endonuclease</keyword>
<evidence type="ECO:0000256" key="4">
    <source>
        <dbReference type="ARBA" id="ARBA00022722"/>
    </source>
</evidence>
<gene>
    <name evidence="14" type="ORF">GAO09_27350</name>
</gene>
<feature type="domain" description="LTD" evidence="12">
    <location>
        <begin position="319"/>
        <end position="441"/>
    </location>
</feature>
<dbReference type="CDD" id="cd21159">
    <property type="entry name" value="XendoU"/>
    <property type="match status" value="1"/>
</dbReference>
<evidence type="ECO:0000256" key="1">
    <source>
        <dbReference type="ARBA" id="ARBA00001936"/>
    </source>
</evidence>
<dbReference type="PANTHER" id="PTHR12439">
    <property type="entry name" value="PLACENTAL PROTEIN 11-RELATED"/>
    <property type="match status" value="1"/>
</dbReference>
<evidence type="ECO:0000256" key="2">
    <source>
        <dbReference type="ARBA" id="ARBA00010168"/>
    </source>
</evidence>
<protein>
    <submittedName>
        <fullName evidence="14">Uncharacterized protein</fullName>
    </submittedName>
</protein>
<evidence type="ECO:0000256" key="7">
    <source>
        <dbReference type="ARBA" id="ARBA00022801"/>
    </source>
</evidence>
<dbReference type="EMBL" id="WIXI01000051">
    <property type="protein sequence ID" value="MQY49748.1"/>
    <property type="molecule type" value="Genomic_DNA"/>
</dbReference>
<evidence type="ECO:0000256" key="5">
    <source>
        <dbReference type="ARBA" id="ARBA00022723"/>
    </source>
</evidence>
<comment type="cofactor">
    <cofactor evidence="1">
        <name>Mn(2+)</name>
        <dbReference type="ChEBI" id="CHEBI:29035"/>
    </cofactor>
</comment>
<keyword evidence="5" id="KW-0479">Metal-binding</keyword>
<dbReference type="PANTHER" id="PTHR12439:SF11">
    <property type="entry name" value="URIDYLATE-SPECIFIC ENDORIBONUCLEASE"/>
    <property type="match status" value="1"/>
</dbReference>
<evidence type="ECO:0000256" key="3">
    <source>
        <dbReference type="ARBA" id="ARBA00011245"/>
    </source>
</evidence>
<evidence type="ECO:0000313" key="15">
    <source>
        <dbReference type="Proteomes" id="UP000435138"/>
    </source>
</evidence>
<dbReference type="GO" id="GO:0003723">
    <property type="term" value="F:RNA binding"/>
    <property type="evidence" value="ECO:0007669"/>
    <property type="project" value="UniProtKB-KW"/>
</dbReference>
<evidence type="ECO:0000256" key="10">
    <source>
        <dbReference type="ARBA" id="ARBA00023239"/>
    </source>
</evidence>
<evidence type="ECO:0000256" key="8">
    <source>
        <dbReference type="ARBA" id="ARBA00022884"/>
    </source>
</evidence>
<comment type="similarity">
    <text evidence="2">Belongs to the ENDOU family.</text>
</comment>
<dbReference type="SUPFAM" id="SSF142877">
    <property type="entry name" value="EndoU-like"/>
    <property type="match status" value="1"/>
</dbReference>
<dbReference type="PROSITE" id="PS51841">
    <property type="entry name" value="LTD"/>
    <property type="match status" value="1"/>
</dbReference>
<name>A0A6A8AIQ9_9HYPH</name>
<comment type="subunit">
    <text evidence="3">Monomer.</text>
</comment>
<feature type="compositionally biased region" description="Low complexity" evidence="11">
    <location>
        <begin position="312"/>
        <end position="324"/>
    </location>
</feature>
<reference evidence="14 15" key="1">
    <citation type="submission" date="2019-11" db="EMBL/GenBank/DDBJ databases">
        <title>Genome analysis of Rhizobacterium cereale a novel genus and species isolated from maize roots in North Spain.</title>
        <authorList>
            <person name="Menendez E."/>
            <person name="Flores-Felix J.D."/>
            <person name="Ramirez-Bahena M.-H."/>
            <person name="Igual J.M."/>
            <person name="Garcia-Fraile P."/>
            <person name="Peix A."/>
            <person name="Velazquez E."/>
        </authorList>
    </citation>
    <scope>NUCLEOTIDE SEQUENCE [LARGE SCALE GENOMIC DNA]</scope>
    <source>
        <strain evidence="14 15">RZME27</strain>
    </source>
</reference>
<dbReference type="Proteomes" id="UP000435138">
    <property type="component" value="Unassembled WGS sequence"/>
</dbReference>
<dbReference type="Pfam" id="PF00932">
    <property type="entry name" value="LTD"/>
    <property type="match status" value="1"/>
</dbReference>
<dbReference type="InterPro" id="IPR039787">
    <property type="entry name" value="ENDOU"/>
</dbReference>
<accession>A0A6A8AIQ9</accession>
<dbReference type="InterPro" id="IPR037227">
    <property type="entry name" value="EndoU-like"/>
</dbReference>
<organism evidence="14 15">
    <name type="scientific">Endobacterium cereale</name>
    <dbReference type="NCBI Taxonomy" id="2663029"/>
    <lineage>
        <taxon>Bacteria</taxon>
        <taxon>Pseudomonadati</taxon>
        <taxon>Pseudomonadota</taxon>
        <taxon>Alphaproteobacteria</taxon>
        <taxon>Hyphomicrobiales</taxon>
        <taxon>Rhizobiaceae</taxon>
        <taxon>Endobacterium</taxon>
    </lineage>
</organism>
<evidence type="ECO:0000259" key="12">
    <source>
        <dbReference type="PROSITE" id="PS51841"/>
    </source>
</evidence>
<dbReference type="GO" id="GO:0016787">
    <property type="term" value="F:hydrolase activity"/>
    <property type="evidence" value="ECO:0007669"/>
    <property type="project" value="UniProtKB-KW"/>
</dbReference>
<keyword evidence="15" id="KW-1185">Reference proteome</keyword>
<evidence type="ECO:0000256" key="11">
    <source>
        <dbReference type="SAM" id="MobiDB-lite"/>
    </source>
</evidence>
<keyword evidence="4" id="KW-0540">Nuclease</keyword>
<dbReference type="PROSITE" id="PS51959">
    <property type="entry name" value="ENDOU"/>
    <property type="match status" value="1"/>
</dbReference>
<feature type="region of interest" description="Disordered" evidence="11">
    <location>
        <begin position="311"/>
        <end position="335"/>
    </location>
</feature>
<dbReference type="AlphaFoldDB" id="A0A6A8AIQ9"/>
<keyword evidence="10" id="KW-0456">Lyase</keyword>
<dbReference type="InterPro" id="IPR001322">
    <property type="entry name" value="Lamin_tail_dom"/>
</dbReference>
<feature type="domain" description="EndoU" evidence="13">
    <location>
        <begin position="4"/>
        <end position="306"/>
    </location>
</feature>
<dbReference type="SUPFAM" id="SSF74853">
    <property type="entry name" value="Lamin A/C globular tail domain"/>
    <property type="match status" value="1"/>
</dbReference>
<evidence type="ECO:0000256" key="6">
    <source>
        <dbReference type="ARBA" id="ARBA00022759"/>
    </source>
</evidence>
<dbReference type="Pfam" id="PF09412">
    <property type="entry name" value="XendoU"/>
    <property type="match status" value="1"/>
</dbReference>
<evidence type="ECO:0000259" key="13">
    <source>
        <dbReference type="PROSITE" id="PS51959"/>
    </source>
</evidence>
<keyword evidence="9" id="KW-0464">Manganese</keyword>
<keyword evidence="7" id="KW-0378">Hydrolase</keyword>